<evidence type="ECO:0000313" key="8">
    <source>
        <dbReference type="EMBL" id="GFP86079.1"/>
    </source>
</evidence>
<dbReference type="Pfam" id="PF06241">
    <property type="entry name" value="Castor_Poll_mid"/>
    <property type="match status" value="1"/>
</dbReference>
<evidence type="ECO:0000313" key="9">
    <source>
        <dbReference type="Proteomes" id="UP000653305"/>
    </source>
</evidence>
<dbReference type="InterPro" id="IPR044849">
    <property type="entry name" value="CASTOR/POLLUX/SYM8-like"/>
</dbReference>
<dbReference type="OrthoDB" id="1923901at2759"/>
<feature type="transmembrane region" description="Helical" evidence="6">
    <location>
        <begin position="146"/>
        <end position="164"/>
    </location>
</feature>
<dbReference type="PROSITE" id="PS51201">
    <property type="entry name" value="RCK_N"/>
    <property type="match status" value="1"/>
</dbReference>
<sequence>MSSLLSYSLVRLIQIYSKYKIAELVRKPFYYAMRTFGASYLPFACLSNPLGKPIPLQLDVSLPSFQDIRWNVARLVYLLNIQLERNVATFFVVLLVACFSFVLIGGFLFFKFRGSTQSLEDCFWEAWACLCSSSTHLKQRTRIERVLGFVLAIWGILFYSRLLSTMTEQFRNNMHRLREGAQVQVMEADHIIICGVNSRLSFVLKQLNKYHEFAVRLGTATARRQRILLLSDLPRKQMDKVADNVTKDLNHIDILTKSCSLSLTKSFERAAASKARAIIILPTKEDRYEVDSDAFLSVLALQPVPDMASVPTIVEVSSSNTSELLKSISGLKVEPVENVTSKLFVQCSRQKGLIKIYKHLLNYRKNVFNLCNFPHLAGLSYRQLRRGFQEAVVCGLYRGGKIYFHPNDEEILKETDKVLFIAPVHGKKNPLLSYPHDVKDDDSINDLETLKQNSEFLNRALDFSRERVESIVKRPKRSGSKASDWCLGPKECVLVLGWRPDVVEMIEEYDNYLGPGSVLEILSDVPLDDRYKACKLAGQGKLKNIRVSHRVGNSMDYNTLEDTIINIQKSFKKEEEFSFSIAVISDKEWQVGDPSRADKNSAYSLLLAENICGKLGVKVQNLVAEIVDSKLGKQITRIRPSLTYIAAEEVMSLVTAQVAENVELNEVWKDILNAEGDEIYVKDISLYMKEGENPSFNELSERANLRREVAIGYVKSNRKVINPIPKSEPLSLGLNDSLIVISELEGEPPVVM</sequence>
<dbReference type="EMBL" id="BMAC01000118">
    <property type="protein sequence ID" value="GFP86079.1"/>
    <property type="molecule type" value="Genomic_DNA"/>
</dbReference>
<feature type="domain" description="RCK N-terminal" evidence="7">
    <location>
        <begin position="188"/>
        <end position="337"/>
    </location>
</feature>
<evidence type="ECO:0000256" key="5">
    <source>
        <dbReference type="ARBA" id="ARBA00023136"/>
    </source>
</evidence>
<evidence type="ECO:0000256" key="4">
    <source>
        <dbReference type="ARBA" id="ARBA00022989"/>
    </source>
</evidence>
<keyword evidence="9" id="KW-1185">Reference proteome</keyword>
<comment type="caution">
    <text evidence="8">The sequence shown here is derived from an EMBL/GenBank/DDBJ whole genome shotgun (WGS) entry which is preliminary data.</text>
</comment>
<proteinExistence type="inferred from homology"/>
<evidence type="ECO:0000256" key="6">
    <source>
        <dbReference type="SAM" id="Phobius"/>
    </source>
</evidence>
<protein>
    <submittedName>
        <fullName evidence="8">Putative ion channel pollux-like 2</fullName>
    </submittedName>
</protein>
<comment type="subcellular location">
    <subcellularLocation>
        <location evidence="1">Membrane</location>
        <topology evidence="1">Multi-pass membrane protein</topology>
    </subcellularLocation>
</comment>
<keyword evidence="4 6" id="KW-1133">Transmembrane helix</keyword>
<comment type="similarity">
    <text evidence="2">Belongs to the castor/pollux (TC 1.A.1.23) family.</text>
</comment>
<evidence type="ECO:0000259" key="7">
    <source>
        <dbReference type="PROSITE" id="PS51201"/>
    </source>
</evidence>
<keyword evidence="5 6" id="KW-0472">Membrane</keyword>
<evidence type="ECO:0000256" key="3">
    <source>
        <dbReference type="ARBA" id="ARBA00022692"/>
    </source>
</evidence>
<dbReference type="Gene3D" id="3.40.50.720">
    <property type="entry name" value="NAD(P)-binding Rossmann-like Domain"/>
    <property type="match status" value="1"/>
</dbReference>
<dbReference type="AlphaFoldDB" id="A0A830BKY1"/>
<dbReference type="GO" id="GO:0006813">
    <property type="term" value="P:potassium ion transport"/>
    <property type="evidence" value="ECO:0007669"/>
    <property type="project" value="InterPro"/>
</dbReference>
<dbReference type="PANTHER" id="PTHR31563">
    <property type="entry name" value="ION CHANNEL POLLUX-RELATED"/>
    <property type="match status" value="1"/>
</dbReference>
<dbReference type="Proteomes" id="UP000653305">
    <property type="component" value="Unassembled WGS sequence"/>
</dbReference>
<name>A0A830BKY1_9LAMI</name>
<dbReference type="SUPFAM" id="SSF81324">
    <property type="entry name" value="Voltage-gated potassium channels"/>
    <property type="match status" value="1"/>
</dbReference>
<organism evidence="8 9">
    <name type="scientific">Phtheirospermum japonicum</name>
    <dbReference type="NCBI Taxonomy" id="374723"/>
    <lineage>
        <taxon>Eukaryota</taxon>
        <taxon>Viridiplantae</taxon>
        <taxon>Streptophyta</taxon>
        <taxon>Embryophyta</taxon>
        <taxon>Tracheophyta</taxon>
        <taxon>Spermatophyta</taxon>
        <taxon>Magnoliopsida</taxon>
        <taxon>eudicotyledons</taxon>
        <taxon>Gunneridae</taxon>
        <taxon>Pentapetalae</taxon>
        <taxon>asterids</taxon>
        <taxon>lamiids</taxon>
        <taxon>Lamiales</taxon>
        <taxon>Orobanchaceae</taxon>
        <taxon>Orobanchaceae incertae sedis</taxon>
        <taxon>Phtheirospermum</taxon>
    </lineage>
</organism>
<dbReference type="InterPro" id="IPR003148">
    <property type="entry name" value="RCK_N"/>
</dbReference>
<dbReference type="PANTHER" id="PTHR31563:SF13">
    <property type="entry name" value="ION CHANNEL POLLUX-LIKE 1-RELATED"/>
    <property type="match status" value="1"/>
</dbReference>
<accession>A0A830BKY1</accession>
<dbReference type="InterPro" id="IPR010420">
    <property type="entry name" value="CASTOR/POLLUX/SYM8_dom"/>
</dbReference>
<reference evidence="8" key="1">
    <citation type="submission" date="2020-07" db="EMBL/GenBank/DDBJ databases">
        <title>Ethylene signaling mediates host invasion by parasitic plants.</title>
        <authorList>
            <person name="Yoshida S."/>
        </authorList>
    </citation>
    <scope>NUCLEOTIDE SEQUENCE</scope>
    <source>
        <strain evidence="8">Okayama</strain>
    </source>
</reference>
<keyword evidence="3 6" id="KW-0812">Transmembrane</keyword>
<dbReference type="GO" id="GO:0016020">
    <property type="term" value="C:membrane"/>
    <property type="evidence" value="ECO:0007669"/>
    <property type="project" value="UniProtKB-SubCell"/>
</dbReference>
<gene>
    <name evidence="8" type="ORF">PHJA_000751800</name>
</gene>
<evidence type="ECO:0000256" key="1">
    <source>
        <dbReference type="ARBA" id="ARBA00004141"/>
    </source>
</evidence>
<evidence type="ECO:0000256" key="2">
    <source>
        <dbReference type="ARBA" id="ARBA00008577"/>
    </source>
</evidence>
<feature type="transmembrane region" description="Helical" evidence="6">
    <location>
        <begin position="87"/>
        <end position="110"/>
    </location>
</feature>